<dbReference type="AlphaFoldDB" id="A0A0F9SZ51"/>
<evidence type="ECO:0000313" key="1">
    <source>
        <dbReference type="EMBL" id="KKN74240.1"/>
    </source>
</evidence>
<protein>
    <submittedName>
        <fullName evidence="1">Uncharacterized protein</fullName>
    </submittedName>
</protein>
<name>A0A0F9SZ51_9ZZZZ</name>
<comment type="caution">
    <text evidence="1">The sequence shown here is derived from an EMBL/GenBank/DDBJ whole genome shotgun (WGS) entry which is preliminary data.</text>
</comment>
<proteinExistence type="predicted"/>
<accession>A0A0F9SZ51</accession>
<sequence>MKDLLTPKERDDAVGKAIDEGSILTYPSQEDREDIILKAQHAKDMEEHSSPKCGVCGGEMSKNPHPKAGKPLHYLEAGTVHVCIPCTFKGRHNWAERAMKAEGLLARLDSKREKIDNIFKQEFKVKEGYCPHCTDRLLDQIIALLKGDS</sequence>
<gene>
    <name evidence="1" type="ORF">LCGC14_0393260</name>
</gene>
<organism evidence="1">
    <name type="scientific">marine sediment metagenome</name>
    <dbReference type="NCBI Taxonomy" id="412755"/>
    <lineage>
        <taxon>unclassified sequences</taxon>
        <taxon>metagenomes</taxon>
        <taxon>ecological metagenomes</taxon>
    </lineage>
</organism>
<dbReference type="EMBL" id="LAZR01000330">
    <property type="protein sequence ID" value="KKN74240.1"/>
    <property type="molecule type" value="Genomic_DNA"/>
</dbReference>
<reference evidence="1" key="1">
    <citation type="journal article" date="2015" name="Nature">
        <title>Complex archaea that bridge the gap between prokaryotes and eukaryotes.</title>
        <authorList>
            <person name="Spang A."/>
            <person name="Saw J.H."/>
            <person name="Jorgensen S.L."/>
            <person name="Zaremba-Niedzwiedzka K."/>
            <person name="Martijn J."/>
            <person name="Lind A.E."/>
            <person name="van Eijk R."/>
            <person name="Schleper C."/>
            <person name="Guy L."/>
            <person name="Ettema T.J."/>
        </authorList>
    </citation>
    <scope>NUCLEOTIDE SEQUENCE</scope>
</reference>